<evidence type="ECO:0000256" key="2">
    <source>
        <dbReference type="SAM" id="Phobius"/>
    </source>
</evidence>
<feature type="region of interest" description="Disordered" evidence="1">
    <location>
        <begin position="110"/>
        <end position="254"/>
    </location>
</feature>
<evidence type="ECO:0000256" key="1">
    <source>
        <dbReference type="SAM" id="MobiDB-lite"/>
    </source>
</evidence>
<proteinExistence type="predicted"/>
<name>A0A365H7K4_9ACTN</name>
<dbReference type="AlphaFoldDB" id="A0A365H7K4"/>
<accession>A0A365H7K4</accession>
<evidence type="ECO:0000313" key="3">
    <source>
        <dbReference type="EMBL" id="RAY15100.1"/>
    </source>
</evidence>
<dbReference type="EMBL" id="QLYX01000004">
    <property type="protein sequence ID" value="RAY15100.1"/>
    <property type="molecule type" value="Genomic_DNA"/>
</dbReference>
<keyword evidence="2" id="KW-0472">Membrane</keyword>
<feature type="compositionally biased region" description="Pro residues" evidence="1">
    <location>
        <begin position="240"/>
        <end position="254"/>
    </location>
</feature>
<reference evidence="3 4" key="1">
    <citation type="submission" date="2018-06" db="EMBL/GenBank/DDBJ databases">
        <title>Actinomadura craniellae sp. nov. isolated from marine sponge Craniella sp.</title>
        <authorList>
            <person name="Li L."/>
            <person name="Xu Q.H."/>
            <person name="Lin H.W."/>
            <person name="Lu Y.H."/>
        </authorList>
    </citation>
    <scope>NUCLEOTIDE SEQUENCE [LARGE SCALE GENOMIC DNA]</scope>
    <source>
        <strain evidence="3 4">LHW63021</strain>
    </source>
</reference>
<gene>
    <name evidence="3" type="ORF">DPM19_10225</name>
</gene>
<evidence type="ECO:0000313" key="4">
    <source>
        <dbReference type="Proteomes" id="UP000251891"/>
    </source>
</evidence>
<organism evidence="3 4">
    <name type="scientific">Actinomadura craniellae</name>
    <dbReference type="NCBI Taxonomy" id="2231787"/>
    <lineage>
        <taxon>Bacteria</taxon>
        <taxon>Bacillati</taxon>
        <taxon>Actinomycetota</taxon>
        <taxon>Actinomycetes</taxon>
        <taxon>Streptosporangiales</taxon>
        <taxon>Thermomonosporaceae</taxon>
        <taxon>Actinomadura</taxon>
    </lineage>
</organism>
<feature type="compositionally biased region" description="Pro residues" evidence="1">
    <location>
        <begin position="160"/>
        <end position="195"/>
    </location>
</feature>
<comment type="caution">
    <text evidence="3">The sequence shown here is derived from an EMBL/GenBank/DDBJ whole genome shotgun (WGS) entry which is preliminary data.</text>
</comment>
<protein>
    <submittedName>
        <fullName evidence="3">Uncharacterized protein</fullName>
    </submittedName>
</protein>
<keyword evidence="2" id="KW-1133">Transmembrane helix</keyword>
<dbReference type="RefSeq" id="WP_111865439.1">
    <property type="nucleotide sequence ID" value="NZ_QLYX01000004.1"/>
</dbReference>
<feature type="compositionally biased region" description="Pro residues" evidence="1">
    <location>
        <begin position="209"/>
        <end position="232"/>
    </location>
</feature>
<feature type="region of interest" description="Disordered" evidence="1">
    <location>
        <begin position="57"/>
        <end position="77"/>
    </location>
</feature>
<keyword evidence="4" id="KW-1185">Reference proteome</keyword>
<dbReference type="Proteomes" id="UP000251891">
    <property type="component" value="Unassembled WGS sequence"/>
</dbReference>
<keyword evidence="2" id="KW-0812">Transmembrane</keyword>
<sequence length="254" mass="25820">MSIDDAGPADLNAVRETDALIEALSTRRGGALADSLADSDSSLRLLVALASDVDEGAPALPETRLSPPAPRGPRRRGARTVVAISVVTVMLTSTGVAAAGGGLVERLVTGPRAEEPPDGSAVRSRAELTVPAPLEDPLPIRPPARTEPVRPAAALEPEKTSPPPASPRRPAPRPVTPSVPVSSPSPDPVDPPPGTDEPKEPDQTYGGEEPPPTEPPPGSGGAEPPPTEPDAPPQTLVGPAEPPEPAPTDPPPAE</sequence>
<feature type="transmembrane region" description="Helical" evidence="2">
    <location>
        <begin position="81"/>
        <end position="104"/>
    </location>
</feature>